<evidence type="ECO:0000259" key="3">
    <source>
        <dbReference type="Pfam" id="PF00294"/>
    </source>
</evidence>
<dbReference type="InterPro" id="IPR002173">
    <property type="entry name" value="Carboh/pur_kinase_PfkB_CS"/>
</dbReference>
<dbReference type="InterPro" id="IPR011611">
    <property type="entry name" value="PfkB_dom"/>
</dbReference>
<proteinExistence type="predicted"/>
<dbReference type="SUPFAM" id="SSF53613">
    <property type="entry name" value="Ribokinase-like"/>
    <property type="match status" value="1"/>
</dbReference>
<dbReference type="PANTHER" id="PTHR10584:SF166">
    <property type="entry name" value="RIBOKINASE"/>
    <property type="match status" value="1"/>
</dbReference>
<dbReference type="Pfam" id="PF00294">
    <property type="entry name" value="PfkB"/>
    <property type="match status" value="1"/>
</dbReference>
<sequence>MPTARPQASPPRPIACFGAVHWDIIAHADRPILRDTSTPADLDQKPGGVATNVARVLARLGVPTTLIGVTGADPAAASIRAQLERDGVEPHLLERSGQATGQYLALHDPDGGLAAACIDDKVLTSAPADFFIETARQMPVDALWFVDANLPVAILDALAEVAPKAALVADAVSVAKAPRLKSLLPKLELLLLNRAEATALLDASADTPAENLSEELLSRGVGAVVITSGHEPLHMRNSGQSLDHAPPPASIVDVTGAGDALIAGTLAGLARGFELDVSLQIGQKAALETLQASGAVADTLSWSAIHPD</sequence>
<dbReference type="InterPro" id="IPR029056">
    <property type="entry name" value="Ribokinase-like"/>
</dbReference>
<name>A0ABR9C990_9HYPH</name>
<dbReference type="RefSeq" id="WP_192108934.1">
    <property type="nucleotide sequence ID" value="NZ_JACYXJ010000003.1"/>
</dbReference>
<keyword evidence="1" id="KW-0808">Transferase</keyword>
<dbReference type="Proteomes" id="UP000615687">
    <property type="component" value="Unassembled WGS sequence"/>
</dbReference>
<reference evidence="4 5" key="1">
    <citation type="submission" date="2020-09" db="EMBL/GenBank/DDBJ databases">
        <title>The genome sequence of type strain Labrenzia polysiphoniae KACC 19711.</title>
        <authorList>
            <person name="Liu Y."/>
        </authorList>
    </citation>
    <scope>NUCLEOTIDE SEQUENCE [LARGE SCALE GENOMIC DNA]</scope>
    <source>
        <strain evidence="4 5">KACC 19711</strain>
    </source>
</reference>
<dbReference type="GO" id="GO:0016301">
    <property type="term" value="F:kinase activity"/>
    <property type="evidence" value="ECO:0007669"/>
    <property type="project" value="UniProtKB-KW"/>
</dbReference>
<dbReference type="PANTHER" id="PTHR10584">
    <property type="entry name" value="SUGAR KINASE"/>
    <property type="match status" value="1"/>
</dbReference>
<evidence type="ECO:0000313" key="4">
    <source>
        <dbReference type="EMBL" id="MBD8876477.1"/>
    </source>
</evidence>
<feature type="domain" description="Carbohydrate kinase PfkB" evidence="3">
    <location>
        <begin position="14"/>
        <end position="297"/>
    </location>
</feature>
<comment type="caution">
    <text evidence="4">The sequence shown here is derived from an EMBL/GenBank/DDBJ whole genome shotgun (WGS) entry which is preliminary data.</text>
</comment>
<protein>
    <submittedName>
        <fullName evidence="4">Carbohydrate kinase</fullName>
    </submittedName>
</protein>
<organism evidence="4 5">
    <name type="scientific">Roseibium polysiphoniae</name>
    <dbReference type="NCBI Taxonomy" id="2571221"/>
    <lineage>
        <taxon>Bacteria</taxon>
        <taxon>Pseudomonadati</taxon>
        <taxon>Pseudomonadota</taxon>
        <taxon>Alphaproteobacteria</taxon>
        <taxon>Hyphomicrobiales</taxon>
        <taxon>Stappiaceae</taxon>
        <taxon>Roseibium</taxon>
    </lineage>
</organism>
<gene>
    <name evidence="4" type="ORF">IG617_09285</name>
</gene>
<dbReference type="PROSITE" id="PS00583">
    <property type="entry name" value="PFKB_KINASES_1"/>
    <property type="match status" value="1"/>
</dbReference>
<evidence type="ECO:0000313" key="5">
    <source>
        <dbReference type="Proteomes" id="UP000615687"/>
    </source>
</evidence>
<evidence type="ECO:0000256" key="2">
    <source>
        <dbReference type="ARBA" id="ARBA00022777"/>
    </source>
</evidence>
<keyword evidence="5" id="KW-1185">Reference proteome</keyword>
<keyword evidence="2 4" id="KW-0418">Kinase</keyword>
<dbReference type="Gene3D" id="3.40.1190.20">
    <property type="match status" value="1"/>
</dbReference>
<accession>A0ABR9C990</accession>
<evidence type="ECO:0000256" key="1">
    <source>
        <dbReference type="ARBA" id="ARBA00022679"/>
    </source>
</evidence>
<dbReference type="EMBL" id="JACYXJ010000003">
    <property type="protein sequence ID" value="MBD8876477.1"/>
    <property type="molecule type" value="Genomic_DNA"/>
</dbReference>